<keyword evidence="3" id="KW-1185">Reference proteome</keyword>
<dbReference type="Proteomes" id="UP000036987">
    <property type="component" value="Unassembled WGS sequence"/>
</dbReference>
<gene>
    <name evidence="2" type="ORF">ZOSMA_20G00860</name>
</gene>
<accession>A0A0K9PN23</accession>
<evidence type="ECO:0000256" key="1">
    <source>
        <dbReference type="SAM" id="MobiDB-lite"/>
    </source>
</evidence>
<feature type="compositionally biased region" description="Polar residues" evidence="1">
    <location>
        <begin position="251"/>
        <end position="260"/>
    </location>
</feature>
<name>A0A0K9PN23_ZOSMR</name>
<reference evidence="3" key="1">
    <citation type="journal article" date="2016" name="Nature">
        <title>The genome of the seagrass Zostera marina reveals angiosperm adaptation to the sea.</title>
        <authorList>
            <person name="Olsen J.L."/>
            <person name="Rouze P."/>
            <person name="Verhelst B."/>
            <person name="Lin Y.-C."/>
            <person name="Bayer T."/>
            <person name="Collen J."/>
            <person name="Dattolo E."/>
            <person name="De Paoli E."/>
            <person name="Dittami S."/>
            <person name="Maumus F."/>
            <person name="Michel G."/>
            <person name="Kersting A."/>
            <person name="Lauritano C."/>
            <person name="Lohaus R."/>
            <person name="Toepel M."/>
            <person name="Tonon T."/>
            <person name="Vanneste K."/>
            <person name="Amirebrahimi M."/>
            <person name="Brakel J."/>
            <person name="Bostroem C."/>
            <person name="Chovatia M."/>
            <person name="Grimwood J."/>
            <person name="Jenkins J.W."/>
            <person name="Jueterbock A."/>
            <person name="Mraz A."/>
            <person name="Stam W.T."/>
            <person name="Tice H."/>
            <person name="Bornberg-Bauer E."/>
            <person name="Green P.J."/>
            <person name="Pearson G.A."/>
            <person name="Procaccini G."/>
            <person name="Duarte C.M."/>
            <person name="Schmutz J."/>
            <person name="Reusch T.B.H."/>
            <person name="Van de Peer Y."/>
        </authorList>
    </citation>
    <scope>NUCLEOTIDE SEQUENCE [LARGE SCALE GENOMIC DNA]</scope>
    <source>
        <strain evidence="3">cv. Finnish</strain>
    </source>
</reference>
<dbReference type="AlphaFoldDB" id="A0A0K9PN23"/>
<comment type="caution">
    <text evidence="2">The sequence shown here is derived from an EMBL/GenBank/DDBJ whole genome shotgun (WGS) entry which is preliminary data.</text>
</comment>
<feature type="region of interest" description="Disordered" evidence="1">
    <location>
        <begin position="203"/>
        <end position="260"/>
    </location>
</feature>
<evidence type="ECO:0000313" key="2">
    <source>
        <dbReference type="EMBL" id="KMZ69607.1"/>
    </source>
</evidence>
<evidence type="ECO:0000313" key="3">
    <source>
        <dbReference type="Proteomes" id="UP000036987"/>
    </source>
</evidence>
<proteinExistence type="predicted"/>
<dbReference type="EMBL" id="LFYR01000757">
    <property type="protein sequence ID" value="KMZ69607.1"/>
    <property type="molecule type" value="Genomic_DNA"/>
</dbReference>
<protein>
    <submittedName>
        <fullName evidence="2">Uncharacterized protein</fullName>
    </submittedName>
</protein>
<organism evidence="2 3">
    <name type="scientific">Zostera marina</name>
    <name type="common">Eelgrass</name>
    <dbReference type="NCBI Taxonomy" id="29655"/>
    <lineage>
        <taxon>Eukaryota</taxon>
        <taxon>Viridiplantae</taxon>
        <taxon>Streptophyta</taxon>
        <taxon>Embryophyta</taxon>
        <taxon>Tracheophyta</taxon>
        <taxon>Spermatophyta</taxon>
        <taxon>Magnoliopsida</taxon>
        <taxon>Liliopsida</taxon>
        <taxon>Zosteraceae</taxon>
        <taxon>Zostera</taxon>
    </lineage>
</organism>
<sequence>MYISRTGGSFADSDYKCLSNRPLIVRPANAMRNGPCWNIDLNKLPDEIPSETMELESKSWDMQEGSLIDAIRSHGYFSNLDLGFVSPSFKKKKCNFEITGFFTAVRSCSKKTMDIDGVNIPVGESVVRRHSRDNDNHEEDDSHVSKIYCRCEEGNSSVAPDTNNNTIFYMVVEKSESSMASDKNSKRKSIVWFSKFLHNTTETPDETPTIIGSKNVGEKRPMETEGAENSSEVAPTKKIGKKPKKFRSIESLYQSTERMD</sequence>